<dbReference type="CDD" id="cd11386">
    <property type="entry name" value="MCP_signal"/>
    <property type="match status" value="1"/>
</dbReference>
<comment type="similarity">
    <text evidence="8">Belongs to the methyl-accepting chemotaxis (MCP) protein family.</text>
</comment>
<dbReference type="SMART" id="SM00304">
    <property type="entry name" value="HAMP"/>
    <property type="match status" value="1"/>
</dbReference>
<dbReference type="SMART" id="SM00283">
    <property type="entry name" value="MA"/>
    <property type="match status" value="1"/>
</dbReference>
<dbReference type="Pfam" id="PF02743">
    <property type="entry name" value="dCache_1"/>
    <property type="match status" value="1"/>
</dbReference>
<dbReference type="Proteomes" id="UP000471031">
    <property type="component" value="Unassembled WGS sequence"/>
</dbReference>
<dbReference type="PANTHER" id="PTHR32089">
    <property type="entry name" value="METHYL-ACCEPTING CHEMOTAXIS PROTEIN MCPB"/>
    <property type="match status" value="1"/>
</dbReference>
<keyword evidence="4 10" id="KW-0812">Transmembrane</keyword>
<dbReference type="SUPFAM" id="SSF103190">
    <property type="entry name" value="Sensory domain-like"/>
    <property type="match status" value="1"/>
</dbReference>
<dbReference type="InterPro" id="IPR003660">
    <property type="entry name" value="HAMP_dom"/>
</dbReference>
<evidence type="ECO:0000259" key="12">
    <source>
        <dbReference type="PROSITE" id="PS50885"/>
    </source>
</evidence>
<feature type="domain" description="HAMP" evidence="12">
    <location>
        <begin position="299"/>
        <end position="352"/>
    </location>
</feature>
<evidence type="ECO:0000256" key="6">
    <source>
        <dbReference type="ARBA" id="ARBA00023136"/>
    </source>
</evidence>
<feature type="domain" description="Methyl-accepting transducer" evidence="11">
    <location>
        <begin position="371"/>
        <end position="607"/>
    </location>
</feature>
<dbReference type="GO" id="GO:0007165">
    <property type="term" value="P:signal transduction"/>
    <property type="evidence" value="ECO:0007669"/>
    <property type="project" value="UniProtKB-KW"/>
</dbReference>
<reference evidence="13 14" key="1">
    <citation type="submission" date="2020-01" db="EMBL/GenBank/DDBJ databases">
        <title>Whole genome sequence of Heliobacterium gestii DSM 11169.</title>
        <authorList>
            <person name="Kyndt J.A."/>
            <person name="Meyer T.E."/>
        </authorList>
    </citation>
    <scope>NUCLEOTIDE SEQUENCE [LARGE SCALE GENOMIC DNA]</scope>
    <source>
        <strain evidence="13 14">DSM 11169</strain>
    </source>
</reference>
<dbReference type="GO" id="GO:0006935">
    <property type="term" value="P:chemotaxis"/>
    <property type="evidence" value="ECO:0007669"/>
    <property type="project" value="UniProtKB-KW"/>
</dbReference>
<dbReference type="CDD" id="cd12914">
    <property type="entry name" value="PDC1_DGC_like"/>
    <property type="match status" value="1"/>
</dbReference>
<keyword evidence="7 9" id="KW-0807">Transducer</keyword>
<evidence type="ECO:0000259" key="11">
    <source>
        <dbReference type="PROSITE" id="PS50111"/>
    </source>
</evidence>
<dbReference type="PROSITE" id="PS50885">
    <property type="entry name" value="HAMP"/>
    <property type="match status" value="1"/>
</dbReference>
<keyword evidence="2" id="KW-1003">Cell membrane</keyword>
<dbReference type="CDD" id="cd12912">
    <property type="entry name" value="PDC2_MCP_like"/>
    <property type="match status" value="1"/>
</dbReference>
<dbReference type="OrthoDB" id="9810264at2"/>
<dbReference type="RefSeq" id="WP_161263048.1">
    <property type="nucleotide sequence ID" value="NZ_JAFBDC010000018.1"/>
</dbReference>
<accession>A0A845LHI7</accession>
<dbReference type="Pfam" id="PF00672">
    <property type="entry name" value="HAMP"/>
    <property type="match status" value="1"/>
</dbReference>
<dbReference type="SUPFAM" id="SSF58104">
    <property type="entry name" value="Methyl-accepting chemotaxis protein (MCP) signaling domain"/>
    <property type="match status" value="1"/>
</dbReference>
<sequence>MGSIQKKLTTTILLVFLIALSALGGLNYWGASEIISNTVMEEMVKMAADSADDMGDWLEARKSELRIMSVDPVVLSGEKAAMVSFLANAAKTNDDYDSIAYASTDGAYIASTGATGSVADRSYFQQALKGEIAISDPLVSKITNNPCVMMAVPVTQNGKVTGVLISSLDMKDLTDLILSIKIGQTGYALVAQHDGLTILHPNQEMAMKVNYLTDPQADPGRKRVSQALANGEKGIDILQANGVARYYAYAPVPGISWGLAVTVPVAEVTGQLSRLTVISTVTTLVVLVLAAVIIAWYARRIAMPIKSLEAAANRIAAGDLSQVTLNIATNDEIGRLGQSFEEMAQNLRGLIQKVNDATGQVALSCEELTASSEQAAEAANHISGAIVNVSTAAEEQMGAANDTSSVAEEISASIQQVAANVNHAAHQSGQAAERAQKGGQAVTKAVNQMARIEETVNASAKVVTQLGERSKEIGQIVDAISGIAGQTNLLALNAAIEAARAGEQGRGFAVVAEEVRKLAEQSQAAAKQIAQLIGEIQGDTDKAVVVMNDGTDVVKTGAEMVGDAGAAFAEIAGLVTDVSAEVKQIALSVQEIAAGSQHIVGLVKEMENLNKNSAGEAQSVSAAAEEQLASMQEIAASSHTLATMVEELQAAVQKFAL</sequence>
<dbReference type="GO" id="GO:0005886">
    <property type="term" value="C:plasma membrane"/>
    <property type="evidence" value="ECO:0007669"/>
    <property type="project" value="UniProtKB-SubCell"/>
</dbReference>
<evidence type="ECO:0000256" key="3">
    <source>
        <dbReference type="ARBA" id="ARBA00022500"/>
    </source>
</evidence>
<proteinExistence type="inferred from homology"/>
<feature type="transmembrane region" description="Helical" evidence="10">
    <location>
        <begin position="277"/>
        <end position="298"/>
    </location>
</feature>
<dbReference type="Gene3D" id="3.30.450.20">
    <property type="entry name" value="PAS domain"/>
    <property type="match status" value="1"/>
</dbReference>
<dbReference type="InterPro" id="IPR029151">
    <property type="entry name" value="Sensor-like_sf"/>
</dbReference>
<dbReference type="PROSITE" id="PS50111">
    <property type="entry name" value="CHEMOTAXIS_TRANSDUC_2"/>
    <property type="match status" value="1"/>
</dbReference>
<dbReference type="PANTHER" id="PTHR32089:SF112">
    <property type="entry name" value="LYSOZYME-LIKE PROTEIN-RELATED"/>
    <property type="match status" value="1"/>
</dbReference>
<dbReference type="EMBL" id="WXEX01000017">
    <property type="protein sequence ID" value="MZP44480.1"/>
    <property type="molecule type" value="Genomic_DNA"/>
</dbReference>
<evidence type="ECO:0000256" key="2">
    <source>
        <dbReference type="ARBA" id="ARBA00022475"/>
    </source>
</evidence>
<keyword evidence="3" id="KW-0145">Chemotaxis</keyword>
<gene>
    <name evidence="13" type="ORF">GTO89_15720</name>
</gene>
<comment type="subcellular location">
    <subcellularLocation>
        <location evidence="1">Cell membrane</location>
        <topology evidence="1">Multi-pass membrane protein</topology>
    </subcellularLocation>
</comment>
<name>A0A845LHI7_HELGE</name>
<protein>
    <submittedName>
        <fullName evidence="13">HAMP domain-containing protein</fullName>
    </submittedName>
</protein>
<evidence type="ECO:0000256" key="8">
    <source>
        <dbReference type="ARBA" id="ARBA00029447"/>
    </source>
</evidence>
<keyword evidence="5 10" id="KW-1133">Transmembrane helix</keyword>
<evidence type="ECO:0000313" key="13">
    <source>
        <dbReference type="EMBL" id="MZP44480.1"/>
    </source>
</evidence>
<keyword evidence="6 10" id="KW-0472">Membrane</keyword>
<evidence type="ECO:0000256" key="1">
    <source>
        <dbReference type="ARBA" id="ARBA00004651"/>
    </source>
</evidence>
<evidence type="ECO:0000256" key="5">
    <source>
        <dbReference type="ARBA" id="ARBA00022989"/>
    </source>
</evidence>
<dbReference type="Gene3D" id="1.10.287.950">
    <property type="entry name" value="Methyl-accepting chemotaxis protein"/>
    <property type="match status" value="1"/>
</dbReference>
<organism evidence="13 14">
    <name type="scientific">Heliomicrobium gestii</name>
    <name type="common">Heliobacterium gestii</name>
    <dbReference type="NCBI Taxonomy" id="2699"/>
    <lineage>
        <taxon>Bacteria</taxon>
        <taxon>Bacillati</taxon>
        <taxon>Bacillota</taxon>
        <taxon>Clostridia</taxon>
        <taxon>Eubacteriales</taxon>
        <taxon>Heliobacteriaceae</taxon>
        <taxon>Heliomicrobium</taxon>
    </lineage>
</organism>
<dbReference type="InterPro" id="IPR033479">
    <property type="entry name" value="dCache_1"/>
</dbReference>
<evidence type="ECO:0000256" key="7">
    <source>
        <dbReference type="ARBA" id="ARBA00023224"/>
    </source>
</evidence>
<dbReference type="FunFam" id="1.10.287.950:FF:000001">
    <property type="entry name" value="Methyl-accepting chemotaxis sensory transducer"/>
    <property type="match status" value="1"/>
</dbReference>
<dbReference type="Pfam" id="PF00015">
    <property type="entry name" value="MCPsignal"/>
    <property type="match status" value="1"/>
</dbReference>
<evidence type="ECO:0000256" key="9">
    <source>
        <dbReference type="PROSITE-ProRule" id="PRU00284"/>
    </source>
</evidence>
<evidence type="ECO:0000313" key="14">
    <source>
        <dbReference type="Proteomes" id="UP000471031"/>
    </source>
</evidence>
<dbReference type="CDD" id="cd06225">
    <property type="entry name" value="HAMP"/>
    <property type="match status" value="1"/>
</dbReference>
<comment type="caution">
    <text evidence="13">The sequence shown here is derived from an EMBL/GenBank/DDBJ whole genome shotgun (WGS) entry which is preliminary data.</text>
</comment>
<evidence type="ECO:0000256" key="10">
    <source>
        <dbReference type="SAM" id="Phobius"/>
    </source>
</evidence>
<dbReference type="Gene3D" id="6.10.340.10">
    <property type="match status" value="1"/>
</dbReference>
<dbReference type="AlphaFoldDB" id="A0A845LHI7"/>
<evidence type="ECO:0000256" key="4">
    <source>
        <dbReference type="ARBA" id="ARBA00022692"/>
    </source>
</evidence>
<keyword evidence="14" id="KW-1185">Reference proteome</keyword>
<dbReference type="InterPro" id="IPR004089">
    <property type="entry name" value="MCPsignal_dom"/>
</dbReference>